<dbReference type="GO" id="GO:0003968">
    <property type="term" value="F:RNA-directed RNA polymerase activity"/>
    <property type="evidence" value="ECO:0007669"/>
    <property type="project" value="UniProtKB-KW"/>
</dbReference>
<gene>
    <name evidence="13" type="ORF">B0A55_09316</name>
</gene>
<evidence type="ECO:0000256" key="4">
    <source>
        <dbReference type="ARBA" id="ARBA00022679"/>
    </source>
</evidence>
<evidence type="ECO:0000313" key="14">
    <source>
        <dbReference type="Proteomes" id="UP000309340"/>
    </source>
</evidence>
<comment type="similarity">
    <text evidence="1">Belongs to the RdRP family.</text>
</comment>
<evidence type="ECO:0000256" key="10">
    <source>
        <dbReference type="SAM" id="MobiDB-lite"/>
    </source>
</evidence>
<dbReference type="PANTHER" id="PTHR23079:SF55">
    <property type="entry name" value="RNA-DIRECTED RNA POLYMERASE"/>
    <property type="match status" value="1"/>
</dbReference>
<evidence type="ECO:0000256" key="8">
    <source>
        <dbReference type="ARBA" id="ARBA00048744"/>
    </source>
</evidence>
<name>A0A4U0WWG5_9PEZI</name>
<evidence type="ECO:0000256" key="2">
    <source>
        <dbReference type="ARBA" id="ARBA00012494"/>
    </source>
</evidence>
<evidence type="ECO:0000313" key="13">
    <source>
        <dbReference type="EMBL" id="TKA68082.1"/>
    </source>
</evidence>
<feature type="region of interest" description="Disordered" evidence="10">
    <location>
        <begin position="2352"/>
        <end position="2373"/>
    </location>
</feature>
<dbReference type="InterPro" id="IPR058752">
    <property type="entry name" value="RDRP_C_head"/>
</dbReference>
<feature type="compositionally biased region" description="Basic residues" evidence="10">
    <location>
        <begin position="931"/>
        <end position="945"/>
    </location>
</feature>
<evidence type="ECO:0000259" key="12">
    <source>
        <dbReference type="Pfam" id="PF26253"/>
    </source>
</evidence>
<keyword evidence="6" id="KW-0694">RNA-binding</keyword>
<dbReference type="EC" id="2.7.7.48" evidence="2"/>
<feature type="region of interest" description="Disordered" evidence="10">
    <location>
        <begin position="870"/>
        <end position="951"/>
    </location>
</feature>
<evidence type="ECO:0000256" key="1">
    <source>
        <dbReference type="ARBA" id="ARBA00005762"/>
    </source>
</evidence>
<feature type="compositionally biased region" description="Basic and acidic residues" evidence="10">
    <location>
        <begin position="779"/>
        <end position="800"/>
    </location>
</feature>
<dbReference type="GO" id="GO:0003723">
    <property type="term" value="F:RNA binding"/>
    <property type="evidence" value="ECO:0007669"/>
    <property type="project" value="UniProtKB-KW"/>
</dbReference>
<evidence type="ECO:0000256" key="6">
    <source>
        <dbReference type="ARBA" id="ARBA00022884"/>
    </source>
</evidence>
<dbReference type="GO" id="GO:0031380">
    <property type="term" value="C:nuclear RNA-directed RNA polymerase complex"/>
    <property type="evidence" value="ECO:0007669"/>
    <property type="project" value="TreeGrafter"/>
</dbReference>
<keyword evidence="3" id="KW-0696">RNA-directed RNA polymerase</keyword>
<dbReference type="OrthoDB" id="6513042at2759"/>
<keyword evidence="9" id="KW-0175">Coiled coil</keyword>
<feature type="compositionally biased region" description="Polar residues" evidence="10">
    <location>
        <begin position="2245"/>
        <end position="2261"/>
    </location>
</feature>
<accession>A0A4U0WWG5</accession>
<feature type="domain" description="RDRP core" evidence="11">
    <location>
        <begin position="1508"/>
        <end position="2070"/>
    </location>
</feature>
<dbReference type="Pfam" id="PF26253">
    <property type="entry name" value="RdRP_head"/>
    <property type="match status" value="1"/>
</dbReference>
<protein>
    <recommendedName>
        <fullName evidence="2">RNA-directed RNA polymerase</fullName>
        <ecNumber evidence="2">2.7.7.48</ecNumber>
    </recommendedName>
</protein>
<keyword evidence="5" id="KW-0548">Nucleotidyltransferase</keyword>
<dbReference type="EMBL" id="NAJQ01000532">
    <property type="protein sequence ID" value="TKA68082.1"/>
    <property type="molecule type" value="Genomic_DNA"/>
</dbReference>
<evidence type="ECO:0000259" key="11">
    <source>
        <dbReference type="Pfam" id="PF05183"/>
    </source>
</evidence>
<feature type="compositionally biased region" description="Low complexity" evidence="10">
    <location>
        <begin position="2262"/>
        <end position="2271"/>
    </location>
</feature>
<keyword evidence="7" id="KW-0943">RNA-mediated gene silencing</keyword>
<feature type="coiled-coil region" evidence="9">
    <location>
        <begin position="588"/>
        <end position="643"/>
    </location>
</feature>
<keyword evidence="14" id="KW-1185">Reference proteome</keyword>
<feature type="compositionally biased region" description="Polar residues" evidence="10">
    <location>
        <begin position="915"/>
        <end position="927"/>
    </location>
</feature>
<comment type="caution">
    <text evidence="13">The sequence shown here is derived from an EMBL/GenBank/DDBJ whole genome shotgun (WGS) entry which is preliminary data.</text>
</comment>
<dbReference type="Pfam" id="PF05183">
    <property type="entry name" value="RdRP"/>
    <property type="match status" value="1"/>
</dbReference>
<evidence type="ECO:0000256" key="3">
    <source>
        <dbReference type="ARBA" id="ARBA00022484"/>
    </source>
</evidence>
<evidence type="ECO:0000256" key="7">
    <source>
        <dbReference type="ARBA" id="ARBA00023158"/>
    </source>
</evidence>
<feature type="compositionally biased region" description="Low complexity" evidence="10">
    <location>
        <begin position="2352"/>
        <end position="2362"/>
    </location>
</feature>
<organism evidence="13 14">
    <name type="scientific">Friedmanniomyces simplex</name>
    <dbReference type="NCBI Taxonomy" id="329884"/>
    <lineage>
        <taxon>Eukaryota</taxon>
        <taxon>Fungi</taxon>
        <taxon>Dikarya</taxon>
        <taxon>Ascomycota</taxon>
        <taxon>Pezizomycotina</taxon>
        <taxon>Dothideomycetes</taxon>
        <taxon>Dothideomycetidae</taxon>
        <taxon>Mycosphaerellales</taxon>
        <taxon>Teratosphaeriaceae</taxon>
        <taxon>Friedmanniomyces</taxon>
    </lineage>
</organism>
<feature type="region of interest" description="Disordered" evidence="10">
    <location>
        <begin position="2243"/>
        <end position="2285"/>
    </location>
</feature>
<dbReference type="InterPro" id="IPR057596">
    <property type="entry name" value="RDRP_core"/>
</dbReference>
<evidence type="ECO:0000256" key="5">
    <source>
        <dbReference type="ARBA" id="ARBA00022695"/>
    </source>
</evidence>
<sequence length="2458" mass="272117">MADGYTLLLGEFDRISLHDIVCTKCSGIEIDRCMRARSCQIDRLAACLLEGLRHWPYVFEIITKLSYHVALRDALLKLEPSLLPTLLEHATPRDEVHPKYAAAVIAVLAHPLPATYALPATVQTLFLRLVGRAAQAPSAESLRPVYTLLQGTSTLLIGLLSNDTFSSLEEKLDGILRSNNNRTSHDAGDKLRTIHCLAIMHLIALPAEDECIWADSLYQTQDLLASTQANTAAWTPAEMQKYFHGTKAPKTIQLVVLQAMWACQAHSESYDDRLATLKLANVLMGAIPTELKDAWCSSNSPIVQRLQQKALACQQNKDLQLHAFALICQLCKPVSLQCSVVEGIRHALANSQTFIDVSYSGLGAHWAHCMWGIMDGITMEKLLKHVVDLLNVASPAKLVESVESVATALQELGKLSLENKEIAEAARTSLATPTFAEQLRSLLPFSISQPAKSARCEPICEFTRHTACNKIIHELSSLLLRCAFHTQQPETPLPASTLGVLLELHAISAQGTPECSHGRPLPRKRRSTLALVEHEGTQLPPDQRDDWRVALEAHLVSEARSSHDVLRRLCTSACQDLESRCGSVEQPLQDARASRLGLQEQYDRLQEAYTELEAQVVDRRLHHEALETERDACLKSLDVAQDESATLTQRLNELGLAHEHERREVEARRAEEKNAKETAALQHAAALSKMQEDLEELQERSESVNASLQLRETQMAKLSDEVRSSETARESAQAQVDRLSKALLEKSAEVQSLESATSEATAEAARLQVALLSVQDELGQERRNHERNVQQVKEQSRHNAEAANVSHNDAIDRMASQHGEEVADLERQVSEGEQQIKRLQRKCRQKDDQIAEADVMRSNLLAALGGGAQTLMQPSLPHRTRAPPGTQTTQADTTPTTPSFALDMSTQAFDGGASFASNDSSTHSRNGPTPKRAKPRKPIKVKSPAKPRMSMGARAIRAGPSARSTVKRRPLGALNANASPQKDGMKTPSKAAALNAAEDEFDDSTFDENEFHMSTQTGQMQDMEGVIREDIEPVDGPVATPDGSPKGAPRATPAKITSTMNPKRKTSPAFSPTPKRPQATTQSPVRLPQRPPPPRIHAPSFTGWSGVKVRVFGMPEGWGTWDMYEHLRPYGNLSRIEIFERRVRGGQEGYVIFRPPPQATKWLITGLDIHKSGARRHLDFKYEQLQDRGQKVGSPESITVPVARLDVGVLREESEMLSFFSSTPSANVPLELVANSERKRLEVRFSIPTSQLQSNTSDGVRFFKVSTDFSNIRSVRRSSADGAGTVLLIDLEMPPIMERKTTDVRATHDSRTLAWNEHQAWFRQTGIDPSTIPADEPTQLRKDGPILDVGRWLTYRLVFTAAMAASSPFETLGRMFTENNVHKSSGDGTSAAKMSAGDVEELWTWAEGSSSSLGALHSMNAIQLDFGVRYQLEVCLSQNALHECNVHSEFMEKLASLEPARAVKLLEKVADGKRRYFNVMDIFRLLGQVSIAQKRPPRYCALIRGAVITPTTIHYASPVLETSNRVFRDYRYHEDRFLRVKFTDERYRGKIMNGEDGTQDEVFARVKSVLQNGIQVGERQYEFLAFGNSQFRENGAYFFAPTGGIDAAYIRAHMGTFKQLRDLDRNVAKYASRLGQAFTTTRGMSLRVDIQNIPDIKRNGDCFTDGVGKISPFLAQTIAYELGLPNSSNDYPSVFQFRIAGCKGVLAVDPALKGPVVLMRPSQMKFPADHYGLEVCRYSQFTSANLNVQIILVLNARGVATDVFIRKMKEALSDIEQAMTSEQKAEQQLCRKTDFNGMTLVLVDMIKDGFMSAHEPFFISCLRLWRSWMNKYLKEKARIPVDQGAFVFGCIDETATLKGHYDTEIDADPILTDATTLPEIFIQIKDPLTGQYRVVEEICTLARNPSLHPGDGRVVRAVDVPALRHLKDCVVLPQTGDRGLASMCSGGDLDGDDYLVMWDKELLPKEWYFPSMNYEAPPPLRSDGPVTVDDITTFFVKHMQNDNRVSQGVKDDKCIELARLHSMAVDYAKSGVPATFPKTLRVKRWPHWVEKHGKPTYTSRKVLGRLYDEVQRVPFLPAWDQPFDTRILSAHQLGDTLLEDAREIKVLYDEAVRRIIAQHSIQSEFEIWTTFILGHSQEDNDYKLAERLGETVTTLKQRHQELCYEKAGTTAQEREWAKMGPFIAAMYTVTANEVRAASKANKEIRLVAGQHVPARQSTFDNMPFMSFPWIFPHELGHIAKRRVPGSSSASGYQGSTISGRSTTTKKQQQQQRGLESGDPLEPLPEVTIGGEVVHEGDVLDVQAGLRVMSSLDVSTASASLLSEAAGEAPISVTGAHVDTGAAVDGSQVSGIGSESEGAAGISDPVDRTSQARNNGVVPGSSLGLAGHMIEEGGARAEEEMGERVMIEDRAWGKMEEKMEAEVEAEGQLEEEAEAEEVVLLDGSDAPSALDALGKLIGC</sequence>
<dbReference type="Proteomes" id="UP000309340">
    <property type="component" value="Unassembled WGS sequence"/>
</dbReference>
<feature type="compositionally biased region" description="Low complexity" evidence="10">
    <location>
        <begin position="882"/>
        <end position="898"/>
    </location>
</feature>
<comment type="catalytic activity">
    <reaction evidence="8">
        <text>RNA(n) + a ribonucleoside 5'-triphosphate = RNA(n+1) + diphosphate</text>
        <dbReference type="Rhea" id="RHEA:21248"/>
        <dbReference type="Rhea" id="RHEA-COMP:14527"/>
        <dbReference type="Rhea" id="RHEA-COMP:17342"/>
        <dbReference type="ChEBI" id="CHEBI:33019"/>
        <dbReference type="ChEBI" id="CHEBI:61557"/>
        <dbReference type="ChEBI" id="CHEBI:140395"/>
        <dbReference type="EC" id="2.7.7.48"/>
    </reaction>
</comment>
<feature type="region of interest" description="Disordered" evidence="10">
    <location>
        <begin position="1033"/>
        <end position="1101"/>
    </location>
</feature>
<feature type="domain" description="RDRP C-terminal head" evidence="12">
    <location>
        <begin position="2097"/>
        <end position="2241"/>
    </location>
</feature>
<dbReference type="GO" id="GO:0030422">
    <property type="term" value="P:siRNA processing"/>
    <property type="evidence" value="ECO:0007669"/>
    <property type="project" value="TreeGrafter"/>
</dbReference>
<dbReference type="PANTHER" id="PTHR23079">
    <property type="entry name" value="RNA-DEPENDENT RNA POLYMERASE"/>
    <property type="match status" value="1"/>
</dbReference>
<reference evidence="13 14" key="1">
    <citation type="submission" date="2017-03" db="EMBL/GenBank/DDBJ databases">
        <title>Genomes of endolithic fungi from Antarctica.</title>
        <authorList>
            <person name="Coleine C."/>
            <person name="Masonjones S."/>
            <person name="Stajich J.E."/>
        </authorList>
    </citation>
    <scope>NUCLEOTIDE SEQUENCE [LARGE SCALE GENOMIC DNA]</scope>
    <source>
        <strain evidence="13 14">CCFEE 5184</strain>
    </source>
</reference>
<feature type="region of interest" description="Disordered" evidence="10">
    <location>
        <begin position="778"/>
        <end position="805"/>
    </location>
</feature>
<proteinExistence type="inferred from homology"/>
<keyword evidence="4" id="KW-0808">Transferase</keyword>
<dbReference type="STRING" id="329884.A0A4U0WWG5"/>
<evidence type="ECO:0000256" key="9">
    <source>
        <dbReference type="SAM" id="Coils"/>
    </source>
</evidence>
<dbReference type="InterPro" id="IPR007855">
    <property type="entry name" value="RDRP"/>
</dbReference>